<feature type="compositionally biased region" description="Polar residues" evidence="1">
    <location>
        <begin position="99"/>
        <end position="109"/>
    </location>
</feature>
<feature type="compositionally biased region" description="Acidic residues" evidence="1">
    <location>
        <begin position="47"/>
        <end position="56"/>
    </location>
</feature>
<protein>
    <submittedName>
        <fullName evidence="2">Uncharacterized protein</fullName>
    </submittedName>
</protein>
<sequence length="223" mass="24135">MSTVGGLHRSSNKSPCLPALTPGHSDDSSCDSPDLPSYTLSSAGDTEMQDYVEDDFSITRSHPSSPALPFVLPERLNPRPHVDPSTGRIPTPIIGSFPPKTTTHSSSDAGSMEIEGCSETATRRRSNNEKAHRIPSPISEDEMAMTPTTVAGSRLSRLQVASNENMDMDTSSHQNFGKDSSAQNPKLRSGTASGKKRFYMGYREDCPKCQAKVPGHNAHFLPF</sequence>
<evidence type="ECO:0000313" key="2">
    <source>
        <dbReference type="EMBL" id="KAK8238224.1"/>
    </source>
</evidence>
<organism evidence="2 3">
    <name type="scientific">Phyllosticta capitalensis</name>
    <dbReference type="NCBI Taxonomy" id="121624"/>
    <lineage>
        <taxon>Eukaryota</taxon>
        <taxon>Fungi</taxon>
        <taxon>Dikarya</taxon>
        <taxon>Ascomycota</taxon>
        <taxon>Pezizomycotina</taxon>
        <taxon>Dothideomycetes</taxon>
        <taxon>Dothideomycetes incertae sedis</taxon>
        <taxon>Botryosphaeriales</taxon>
        <taxon>Phyllostictaceae</taxon>
        <taxon>Phyllosticta</taxon>
    </lineage>
</organism>
<evidence type="ECO:0000313" key="3">
    <source>
        <dbReference type="Proteomes" id="UP001492380"/>
    </source>
</evidence>
<feature type="region of interest" description="Disordered" evidence="1">
    <location>
        <begin position="1"/>
        <end position="145"/>
    </location>
</feature>
<proteinExistence type="predicted"/>
<dbReference type="EMBL" id="JBBWRZ010000004">
    <property type="protein sequence ID" value="KAK8238224.1"/>
    <property type="molecule type" value="Genomic_DNA"/>
</dbReference>
<gene>
    <name evidence="2" type="ORF">HDK90DRAFT_218554</name>
</gene>
<evidence type="ECO:0000256" key="1">
    <source>
        <dbReference type="SAM" id="MobiDB-lite"/>
    </source>
</evidence>
<accession>A0ABR1YTW6</accession>
<dbReference type="Proteomes" id="UP001492380">
    <property type="component" value="Unassembled WGS sequence"/>
</dbReference>
<comment type="caution">
    <text evidence="2">The sequence shown here is derived from an EMBL/GenBank/DDBJ whole genome shotgun (WGS) entry which is preliminary data.</text>
</comment>
<keyword evidence="3" id="KW-1185">Reference proteome</keyword>
<name>A0ABR1YTW6_9PEZI</name>
<reference evidence="2 3" key="1">
    <citation type="submission" date="2024-04" db="EMBL/GenBank/DDBJ databases">
        <title>Phyllosticta paracitricarpa is synonymous to the EU quarantine fungus P. citricarpa based on phylogenomic analyses.</title>
        <authorList>
            <consortium name="Lawrence Berkeley National Laboratory"/>
            <person name="Van Ingen-Buijs V.A."/>
            <person name="Van Westerhoven A.C."/>
            <person name="Haridas S."/>
            <person name="Skiadas P."/>
            <person name="Martin F."/>
            <person name="Groenewald J.Z."/>
            <person name="Crous P.W."/>
            <person name="Seidl M.F."/>
        </authorList>
    </citation>
    <scope>NUCLEOTIDE SEQUENCE [LARGE SCALE GENOMIC DNA]</scope>
    <source>
        <strain evidence="2 3">CBS 123374</strain>
    </source>
</reference>
<feature type="region of interest" description="Disordered" evidence="1">
    <location>
        <begin position="161"/>
        <end position="195"/>
    </location>
</feature>
<feature type="compositionally biased region" description="Polar residues" evidence="1">
    <location>
        <begin position="161"/>
        <end position="192"/>
    </location>
</feature>